<sequence length="212" mass="22854">MESLSFAFPSTVRPGAALAPPESASLTQSSVRDGSLAAFVVWGASSRRPQTAAAAVAVAVTMNVRHIRPKDRVRKARLGALSAGRSARDGMYRWSPRGDPALGRRKVQEGRRWHCGQRRVAIGASGAAPDEKRGRAGGRTAGGGRNKGEPRTSWKQERADDDVTPAARTVVGERERGGAGGGGQGRRRKRSIDRERERGRIEKQSMDWSMGE</sequence>
<dbReference type="EMBL" id="LVLJ01000986">
    <property type="protein sequence ID" value="OAE31637.1"/>
    <property type="molecule type" value="Genomic_DNA"/>
</dbReference>
<evidence type="ECO:0000313" key="3">
    <source>
        <dbReference type="Proteomes" id="UP000077202"/>
    </source>
</evidence>
<feature type="compositionally biased region" description="Basic and acidic residues" evidence="1">
    <location>
        <begin position="146"/>
        <end position="158"/>
    </location>
</feature>
<name>A0A176WET9_MARPO</name>
<accession>A0A176WET9</accession>
<feature type="compositionally biased region" description="Basic and acidic residues" evidence="1">
    <location>
        <begin position="192"/>
        <end position="205"/>
    </location>
</feature>
<feature type="region of interest" description="Disordered" evidence="1">
    <location>
        <begin position="91"/>
        <end position="212"/>
    </location>
</feature>
<reference evidence="2" key="1">
    <citation type="submission" date="2016-03" db="EMBL/GenBank/DDBJ databases">
        <title>Mechanisms controlling the formation of the plant cell surface in tip-growing cells are functionally conserved among land plants.</title>
        <authorList>
            <person name="Honkanen S."/>
            <person name="Jones V.A."/>
            <person name="Morieri G."/>
            <person name="Champion C."/>
            <person name="Hetherington A.J."/>
            <person name="Kelly S."/>
            <person name="Saint-Marcoux D."/>
            <person name="Proust H."/>
            <person name="Prescott H."/>
            <person name="Dolan L."/>
        </authorList>
    </citation>
    <scope>NUCLEOTIDE SEQUENCE [LARGE SCALE GENOMIC DNA]</scope>
    <source>
        <tissue evidence="2">Whole gametophyte</tissue>
    </source>
</reference>
<comment type="caution">
    <text evidence="2">The sequence shown here is derived from an EMBL/GenBank/DDBJ whole genome shotgun (WGS) entry which is preliminary data.</text>
</comment>
<protein>
    <submittedName>
        <fullName evidence="2">Uncharacterized protein</fullName>
    </submittedName>
</protein>
<keyword evidence="3" id="KW-1185">Reference proteome</keyword>
<dbReference type="Proteomes" id="UP000077202">
    <property type="component" value="Unassembled WGS sequence"/>
</dbReference>
<evidence type="ECO:0000313" key="2">
    <source>
        <dbReference type="EMBL" id="OAE31637.1"/>
    </source>
</evidence>
<dbReference type="AlphaFoldDB" id="A0A176WET9"/>
<organism evidence="2 3">
    <name type="scientific">Marchantia polymorpha subsp. ruderalis</name>
    <dbReference type="NCBI Taxonomy" id="1480154"/>
    <lineage>
        <taxon>Eukaryota</taxon>
        <taxon>Viridiplantae</taxon>
        <taxon>Streptophyta</taxon>
        <taxon>Embryophyta</taxon>
        <taxon>Marchantiophyta</taxon>
        <taxon>Marchantiopsida</taxon>
        <taxon>Marchantiidae</taxon>
        <taxon>Marchantiales</taxon>
        <taxon>Marchantiaceae</taxon>
        <taxon>Marchantia</taxon>
    </lineage>
</organism>
<proteinExistence type="predicted"/>
<evidence type="ECO:0000256" key="1">
    <source>
        <dbReference type="SAM" id="MobiDB-lite"/>
    </source>
</evidence>
<gene>
    <name evidence="2" type="ORF">AXG93_3384s1110</name>
</gene>